<evidence type="ECO:0000313" key="1">
    <source>
        <dbReference type="EMBL" id="MDP5273392.1"/>
    </source>
</evidence>
<dbReference type="EMBL" id="JAVAMP010000001">
    <property type="protein sequence ID" value="MDP5273392.1"/>
    <property type="molecule type" value="Genomic_DNA"/>
</dbReference>
<reference evidence="1 2" key="1">
    <citation type="submission" date="2023-08" db="EMBL/GenBank/DDBJ databases">
        <authorList>
            <person name="Park J.-S."/>
        </authorList>
    </citation>
    <scope>NUCLEOTIDE SEQUENCE [LARGE SCALE GENOMIC DNA]</scope>
    <source>
        <strain evidence="1 2">2205SS18-9</strain>
    </source>
</reference>
<dbReference type="PANTHER" id="PTHR40051">
    <property type="entry name" value="IG HYPOTHETICAL 15966"/>
    <property type="match status" value="1"/>
</dbReference>
<organism evidence="1 2">
    <name type="scientific">Chengkuizengella axinellae</name>
    <dbReference type="NCBI Taxonomy" id="3064388"/>
    <lineage>
        <taxon>Bacteria</taxon>
        <taxon>Bacillati</taxon>
        <taxon>Bacillota</taxon>
        <taxon>Bacilli</taxon>
        <taxon>Bacillales</taxon>
        <taxon>Paenibacillaceae</taxon>
        <taxon>Chengkuizengella</taxon>
    </lineage>
</organism>
<dbReference type="PANTHER" id="PTHR40051:SF1">
    <property type="entry name" value="YOLD-LIKE FAMILY PROTEIN"/>
    <property type="match status" value="1"/>
</dbReference>
<accession>A0ABT9IWB4</accession>
<dbReference type="Proteomes" id="UP001231941">
    <property type="component" value="Unassembled WGS sequence"/>
</dbReference>
<keyword evidence="2" id="KW-1185">Reference proteome</keyword>
<evidence type="ECO:0000313" key="2">
    <source>
        <dbReference type="Proteomes" id="UP001231941"/>
    </source>
</evidence>
<proteinExistence type="predicted"/>
<name>A0ABT9IWB4_9BACL</name>
<comment type="caution">
    <text evidence="1">The sequence shown here is derived from an EMBL/GenBank/DDBJ whole genome shotgun (WGS) entry which is preliminary data.</text>
</comment>
<sequence>MSKKLEGNGLWESSRMMLPEHKERINLYHEQRKKKSKPQLIEEEIWIISQRLSDSMLDVEEVTIELFNENGHNHFVTGIVNKMDTTSRQIKLQLHDNHNEWIQFDDIIDAK</sequence>
<dbReference type="Pfam" id="PF08863">
    <property type="entry name" value="YolD"/>
    <property type="match status" value="1"/>
</dbReference>
<gene>
    <name evidence="1" type="ORF">Q5Y73_04700</name>
</gene>
<protein>
    <submittedName>
        <fullName evidence="1">YolD-like family protein</fullName>
    </submittedName>
</protein>
<dbReference type="InterPro" id="IPR014962">
    <property type="entry name" value="YolD"/>
</dbReference>
<dbReference type="RefSeq" id="WP_305990666.1">
    <property type="nucleotide sequence ID" value="NZ_JAVAMP010000001.1"/>
</dbReference>